<feature type="transmembrane region" description="Helical" evidence="13">
    <location>
        <begin position="524"/>
        <end position="541"/>
    </location>
</feature>
<dbReference type="GO" id="GO:0005886">
    <property type="term" value="C:plasma membrane"/>
    <property type="evidence" value="ECO:0007669"/>
    <property type="project" value="UniProtKB-SubCell"/>
</dbReference>
<name>A0A3D9HZ45_9BACL</name>
<evidence type="ECO:0000256" key="9">
    <source>
        <dbReference type="ARBA" id="ARBA00022840"/>
    </source>
</evidence>
<dbReference type="InterPro" id="IPR003661">
    <property type="entry name" value="HisK_dim/P_dom"/>
</dbReference>
<dbReference type="InterPro" id="IPR005467">
    <property type="entry name" value="His_kinase_dom"/>
</dbReference>
<feature type="transmembrane region" description="Helical" evidence="13">
    <location>
        <begin position="283"/>
        <end position="305"/>
    </location>
</feature>
<feature type="transmembrane region" description="Helical" evidence="13">
    <location>
        <begin position="253"/>
        <end position="271"/>
    </location>
</feature>
<evidence type="ECO:0000313" key="16">
    <source>
        <dbReference type="EMBL" id="RED54641.1"/>
    </source>
</evidence>
<comment type="caution">
    <text evidence="16">The sequence shown here is derived from an EMBL/GenBank/DDBJ whole genome shotgun (WGS) entry which is preliminary data.</text>
</comment>
<keyword evidence="7" id="KW-0547">Nucleotide-binding</keyword>
<feature type="domain" description="Response regulatory" evidence="15">
    <location>
        <begin position="724"/>
        <end position="840"/>
    </location>
</feature>
<reference evidence="16 17" key="1">
    <citation type="submission" date="2018-07" db="EMBL/GenBank/DDBJ databases">
        <title>Genomic Encyclopedia of Type Strains, Phase III (KMG-III): the genomes of soil and plant-associated and newly described type strains.</title>
        <authorList>
            <person name="Whitman W."/>
        </authorList>
    </citation>
    <scope>NUCLEOTIDE SEQUENCE [LARGE SCALE GENOMIC DNA]</scope>
    <source>
        <strain evidence="16 17">CECT 7287</strain>
    </source>
</reference>
<evidence type="ECO:0000256" key="8">
    <source>
        <dbReference type="ARBA" id="ARBA00022777"/>
    </source>
</evidence>
<keyword evidence="8 16" id="KW-0418">Kinase</keyword>
<sequence>MEQPKPHPTKKSIAKRNVLKYVGLTVVLFGILFCLRWAWLQAFYTTEAPSPVDGVVDMRGVDLASSPSFFLNGPWLFYPNQLLSYEDLRSEDKAFSIVKVPGDWRKGFEPDSGTSYGYGTYRLRILIDPLQQPVALWIKGIQASSSVEINGFSEGAIGKPASDVQDYTARNISYTASYTVAGTTELDVLIRVANYDEPFHGGITRSIRFGSQAAIDTIRLFSIGSQLVTIVILLLHGLYAFILYLFNRQERGLFTMALLTLSVALALMAGQDNILQILVPITYAWQIRIRLIALLWQNLFILFLFRRLASAAPRRDLWLRSYTALLVVLTGILMTAPASWANAFVDFYGFIGIYLIPFIWLFFVLGKMIANERSDRDVAFLLLTAAGIISNLIWSLFESDFDVTTVYYPLDLMITMIGFSAYWFKKYFRQAHENSILNNQLQRADKLKDQFLANTSHELRTPLHGIMNIAQNVVAKEKASLDEGSLKNMELLITISRRMSHMLGDLLDVARLQEHRVSLRQEPLQVRALVPGIVGMLQFMFQGKPVKLNIDIPESMPPVFADEQRLVQIMYNLIHNALKYTEEGTITVAAEVNKGRAVIQVADTGVGMNRETQARIFLPYEQGAHGVSDGRGIGLGLSICKQLVDLHGGTLTVQSAPGEGSMFSFDLPVANSTNIPQAPVELPLQRAFDETEERFFGLAAPDIAAEEIAASMLVPPLLSDTVLHILAVDDDPVNLNVLAGMLELEPYRITTVQSAREALELLSTRPWDLLIADVMMPQMSGYELTQRVRERYSLSELPVLLLTARSQPADIYTGFLSGASDYVTKPVDALELKYRIRALTSLKQSINERLRMEAAYLQAQIHPHFLFNTLNSILALSEIDTEQMRLLGNAFASYLRISFDFLNTGELVELAHELDLVQAYLQIEKARFGDRLKIEWEMAPGLDLLVPPLSIQPLVENAVKHGALGRNVGGTVRLRIVRKDGATTIEVSDDGRGMSQKQIDTLLDASLQGKGGIGIANTNRRLLQLYGQGLSIFSRPLQGTVVSFVIPDARGGASLPTEQRE</sequence>
<feature type="transmembrane region" description="Helical" evidence="13">
    <location>
        <begin position="227"/>
        <end position="246"/>
    </location>
</feature>
<dbReference type="InterPro" id="IPR001789">
    <property type="entry name" value="Sig_transdc_resp-reg_receiver"/>
</dbReference>
<dbReference type="CDD" id="cd17574">
    <property type="entry name" value="REC_OmpR"/>
    <property type="match status" value="1"/>
</dbReference>
<dbReference type="Pfam" id="PF02518">
    <property type="entry name" value="HATPase_c"/>
    <property type="match status" value="2"/>
</dbReference>
<evidence type="ECO:0000259" key="14">
    <source>
        <dbReference type="PROSITE" id="PS50109"/>
    </source>
</evidence>
<dbReference type="AlphaFoldDB" id="A0A3D9HZ45"/>
<feature type="transmembrane region" description="Helical" evidence="13">
    <location>
        <begin position="21"/>
        <end position="39"/>
    </location>
</feature>
<feature type="modified residue" description="4-aspartylphosphate" evidence="12">
    <location>
        <position position="773"/>
    </location>
</feature>
<evidence type="ECO:0000256" key="7">
    <source>
        <dbReference type="ARBA" id="ARBA00022741"/>
    </source>
</evidence>
<dbReference type="InterPro" id="IPR010559">
    <property type="entry name" value="Sig_transdc_His_kin_internal"/>
</dbReference>
<organism evidence="16 17">
    <name type="scientific">Cohnella phaseoli</name>
    <dbReference type="NCBI Taxonomy" id="456490"/>
    <lineage>
        <taxon>Bacteria</taxon>
        <taxon>Bacillati</taxon>
        <taxon>Bacillota</taxon>
        <taxon>Bacilli</taxon>
        <taxon>Bacillales</taxon>
        <taxon>Paenibacillaceae</taxon>
        <taxon>Cohnella</taxon>
    </lineage>
</organism>
<feature type="domain" description="Histidine kinase" evidence="14">
    <location>
        <begin position="454"/>
        <end position="671"/>
    </location>
</feature>
<dbReference type="Proteomes" id="UP000256977">
    <property type="component" value="Unassembled WGS sequence"/>
</dbReference>
<dbReference type="Gene3D" id="3.30.565.10">
    <property type="entry name" value="Histidine kinase-like ATPase, C-terminal domain"/>
    <property type="match status" value="2"/>
</dbReference>
<accession>A0A3D9HZ45</accession>
<dbReference type="PROSITE" id="PS50109">
    <property type="entry name" value="HIS_KIN"/>
    <property type="match status" value="2"/>
</dbReference>
<dbReference type="SMART" id="SM00448">
    <property type="entry name" value="REC"/>
    <property type="match status" value="1"/>
</dbReference>
<dbReference type="EC" id="2.7.13.3" evidence="3"/>
<keyword evidence="5 12" id="KW-0597">Phosphoprotein</keyword>
<dbReference type="RefSeq" id="WP_116065395.1">
    <property type="nucleotide sequence ID" value="NZ_QRDZ01000047.1"/>
</dbReference>
<feature type="transmembrane region" description="Helical" evidence="13">
    <location>
        <begin position="317"/>
        <end position="341"/>
    </location>
</feature>
<keyword evidence="11 13" id="KW-0472">Membrane</keyword>
<dbReference type="Pfam" id="PF00072">
    <property type="entry name" value="Response_reg"/>
    <property type="match status" value="1"/>
</dbReference>
<dbReference type="GO" id="GO:0005524">
    <property type="term" value="F:ATP binding"/>
    <property type="evidence" value="ECO:0007669"/>
    <property type="project" value="UniProtKB-KW"/>
</dbReference>
<evidence type="ECO:0000256" key="4">
    <source>
        <dbReference type="ARBA" id="ARBA00022475"/>
    </source>
</evidence>
<keyword evidence="10" id="KW-0902">Two-component regulatory system</keyword>
<keyword evidence="6" id="KW-0808">Transferase</keyword>
<feature type="transmembrane region" description="Helical" evidence="13">
    <location>
        <begin position="406"/>
        <end position="424"/>
    </location>
</feature>
<evidence type="ECO:0000256" key="11">
    <source>
        <dbReference type="ARBA" id="ARBA00023136"/>
    </source>
</evidence>
<dbReference type="PROSITE" id="PS50110">
    <property type="entry name" value="RESPONSE_REGULATORY"/>
    <property type="match status" value="1"/>
</dbReference>
<dbReference type="GO" id="GO:0009927">
    <property type="term" value="F:histidine phosphotransfer kinase activity"/>
    <property type="evidence" value="ECO:0007669"/>
    <property type="project" value="TreeGrafter"/>
</dbReference>
<dbReference type="InterPro" id="IPR003594">
    <property type="entry name" value="HATPase_dom"/>
</dbReference>
<evidence type="ECO:0000256" key="3">
    <source>
        <dbReference type="ARBA" id="ARBA00012438"/>
    </source>
</evidence>
<dbReference type="EMBL" id="QRDZ01000047">
    <property type="protein sequence ID" value="RED54641.1"/>
    <property type="molecule type" value="Genomic_DNA"/>
</dbReference>
<protein>
    <recommendedName>
        <fullName evidence="3">histidine kinase</fullName>
        <ecNumber evidence="3">2.7.13.3</ecNumber>
    </recommendedName>
</protein>
<dbReference type="SMART" id="SM00387">
    <property type="entry name" value="HATPase_c"/>
    <property type="match status" value="2"/>
</dbReference>
<dbReference type="InterPro" id="IPR004358">
    <property type="entry name" value="Sig_transdc_His_kin-like_C"/>
</dbReference>
<dbReference type="Gene3D" id="1.10.287.130">
    <property type="match status" value="1"/>
</dbReference>
<dbReference type="SUPFAM" id="SSF47384">
    <property type="entry name" value="Homodimeric domain of signal transducing histidine kinase"/>
    <property type="match status" value="1"/>
</dbReference>
<dbReference type="SUPFAM" id="SSF52172">
    <property type="entry name" value="CheY-like"/>
    <property type="match status" value="1"/>
</dbReference>
<dbReference type="SUPFAM" id="SSF55874">
    <property type="entry name" value="ATPase domain of HSP90 chaperone/DNA topoisomerase II/histidine kinase"/>
    <property type="match status" value="2"/>
</dbReference>
<comment type="subcellular location">
    <subcellularLocation>
        <location evidence="2">Cell membrane</location>
    </subcellularLocation>
</comment>
<dbReference type="InterPro" id="IPR036097">
    <property type="entry name" value="HisK_dim/P_sf"/>
</dbReference>
<keyword evidence="17" id="KW-1185">Reference proteome</keyword>
<feature type="transmembrane region" description="Helical" evidence="13">
    <location>
        <begin position="347"/>
        <end position="366"/>
    </location>
</feature>
<dbReference type="FunFam" id="3.30.565.10:FF:000023">
    <property type="entry name" value="PAS domain-containing sensor histidine kinase"/>
    <property type="match status" value="1"/>
</dbReference>
<dbReference type="InterPro" id="IPR036890">
    <property type="entry name" value="HATPase_C_sf"/>
</dbReference>
<evidence type="ECO:0000256" key="5">
    <source>
        <dbReference type="ARBA" id="ARBA00022553"/>
    </source>
</evidence>
<gene>
    <name evidence="16" type="ORF">DFP98_1473</name>
</gene>
<dbReference type="PANTHER" id="PTHR43047">
    <property type="entry name" value="TWO-COMPONENT HISTIDINE PROTEIN KINASE"/>
    <property type="match status" value="1"/>
</dbReference>
<keyword evidence="4" id="KW-1003">Cell membrane</keyword>
<feature type="domain" description="Histidine kinase" evidence="14">
    <location>
        <begin position="951"/>
        <end position="1050"/>
    </location>
</feature>
<comment type="catalytic activity">
    <reaction evidence="1">
        <text>ATP + protein L-histidine = ADP + protein N-phospho-L-histidine.</text>
        <dbReference type="EC" id="2.7.13.3"/>
    </reaction>
</comment>
<dbReference type="Gene3D" id="2.60.120.260">
    <property type="entry name" value="Galactose-binding domain-like"/>
    <property type="match status" value="1"/>
</dbReference>
<evidence type="ECO:0000256" key="10">
    <source>
        <dbReference type="ARBA" id="ARBA00023012"/>
    </source>
</evidence>
<evidence type="ECO:0000256" key="6">
    <source>
        <dbReference type="ARBA" id="ARBA00022679"/>
    </source>
</evidence>
<evidence type="ECO:0000256" key="12">
    <source>
        <dbReference type="PROSITE-ProRule" id="PRU00169"/>
    </source>
</evidence>
<dbReference type="Pfam" id="PF06580">
    <property type="entry name" value="His_kinase"/>
    <property type="match status" value="1"/>
</dbReference>
<feature type="transmembrane region" description="Helical" evidence="13">
    <location>
        <begin position="378"/>
        <end position="394"/>
    </location>
</feature>
<keyword evidence="13" id="KW-0812">Transmembrane</keyword>
<evidence type="ECO:0000256" key="1">
    <source>
        <dbReference type="ARBA" id="ARBA00000085"/>
    </source>
</evidence>
<dbReference type="Gene3D" id="3.40.50.2300">
    <property type="match status" value="1"/>
</dbReference>
<dbReference type="InterPro" id="IPR011006">
    <property type="entry name" value="CheY-like_superfamily"/>
</dbReference>
<evidence type="ECO:0000313" key="17">
    <source>
        <dbReference type="Proteomes" id="UP000256977"/>
    </source>
</evidence>
<dbReference type="PANTHER" id="PTHR43047:SF72">
    <property type="entry name" value="OSMOSENSING HISTIDINE PROTEIN KINASE SLN1"/>
    <property type="match status" value="1"/>
</dbReference>
<dbReference type="PRINTS" id="PR00344">
    <property type="entry name" value="BCTRLSENSOR"/>
</dbReference>
<dbReference type="OrthoDB" id="9809348at2"/>
<proteinExistence type="predicted"/>
<evidence type="ECO:0000256" key="13">
    <source>
        <dbReference type="SAM" id="Phobius"/>
    </source>
</evidence>
<dbReference type="SMART" id="SM00388">
    <property type="entry name" value="HisKA"/>
    <property type="match status" value="1"/>
</dbReference>
<keyword evidence="13" id="KW-1133">Transmembrane helix</keyword>
<evidence type="ECO:0000259" key="15">
    <source>
        <dbReference type="PROSITE" id="PS50110"/>
    </source>
</evidence>
<dbReference type="CDD" id="cd00082">
    <property type="entry name" value="HisKA"/>
    <property type="match status" value="1"/>
</dbReference>
<dbReference type="GO" id="GO:0000155">
    <property type="term" value="F:phosphorelay sensor kinase activity"/>
    <property type="evidence" value="ECO:0007669"/>
    <property type="project" value="InterPro"/>
</dbReference>
<dbReference type="Pfam" id="PF00512">
    <property type="entry name" value="HisKA"/>
    <property type="match status" value="1"/>
</dbReference>
<evidence type="ECO:0000256" key="2">
    <source>
        <dbReference type="ARBA" id="ARBA00004236"/>
    </source>
</evidence>
<keyword evidence="9" id="KW-0067">ATP-binding</keyword>